<comment type="similarity">
    <text evidence="3">Belongs to the RNase PH family.</text>
</comment>
<sequence length="245" mass="26773">MTNAYLRVRCGAGLRVDGRRANELRKVKCSLSPLSHASGSAYVEQGNTKVLAVVYGPREARHKGHAMHDRAYINVEYTVAPFSTGERKKRSKNDRRLLESGLAIKQTFESAIQTTLYPRSQIDIYIQLLQDDGGALQATINAVTLALIDAGVPMLDYVCACTGGNVDGQALLDLNHVEEASAETPDLTVAILPRSGKVTLLQMTSRVHADQFEQMMSLAMDGCRQIHTIMDDAVRASMQSLVQPA</sequence>
<dbReference type="PANTHER" id="PTHR11953:SF0">
    <property type="entry name" value="EXOSOME COMPLEX COMPONENT RRP41"/>
    <property type="match status" value="1"/>
</dbReference>
<dbReference type="SUPFAM" id="SSF54211">
    <property type="entry name" value="Ribosomal protein S5 domain 2-like"/>
    <property type="match status" value="1"/>
</dbReference>
<dbReference type="EMBL" id="KZ991211">
    <property type="protein sequence ID" value="RKP23212.1"/>
    <property type="molecule type" value="Genomic_DNA"/>
</dbReference>
<dbReference type="AlphaFoldDB" id="A0A4P9YUX9"/>
<dbReference type="InterPro" id="IPR001247">
    <property type="entry name" value="ExoRNase_PH_dom1"/>
</dbReference>
<organism evidence="10 11">
    <name type="scientific">Syncephalis pseudoplumigaleata</name>
    <dbReference type="NCBI Taxonomy" id="1712513"/>
    <lineage>
        <taxon>Eukaryota</taxon>
        <taxon>Fungi</taxon>
        <taxon>Fungi incertae sedis</taxon>
        <taxon>Zoopagomycota</taxon>
        <taxon>Zoopagomycotina</taxon>
        <taxon>Zoopagomycetes</taxon>
        <taxon>Zoopagales</taxon>
        <taxon>Piptocephalidaceae</taxon>
        <taxon>Syncephalis</taxon>
    </lineage>
</organism>
<accession>A0A4P9YUX9</accession>
<dbReference type="FunFam" id="3.30.230.70:FF:000004">
    <property type="entry name" value="Exosome complex component Rrp41"/>
    <property type="match status" value="1"/>
</dbReference>
<dbReference type="GO" id="GO:0034475">
    <property type="term" value="P:U4 snRNA 3'-end processing"/>
    <property type="evidence" value="ECO:0007669"/>
    <property type="project" value="TreeGrafter"/>
</dbReference>
<dbReference type="InterPro" id="IPR036345">
    <property type="entry name" value="ExoRNase_PH_dom2_sf"/>
</dbReference>
<keyword evidence="10" id="KW-0540">Nuclease</keyword>
<dbReference type="GO" id="GO:0071028">
    <property type="term" value="P:nuclear mRNA surveillance"/>
    <property type="evidence" value="ECO:0007669"/>
    <property type="project" value="TreeGrafter"/>
</dbReference>
<evidence type="ECO:0000259" key="8">
    <source>
        <dbReference type="Pfam" id="PF01138"/>
    </source>
</evidence>
<dbReference type="GO" id="GO:0004527">
    <property type="term" value="F:exonuclease activity"/>
    <property type="evidence" value="ECO:0007669"/>
    <property type="project" value="UniProtKB-KW"/>
</dbReference>
<dbReference type="Gene3D" id="3.30.230.70">
    <property type="entry name" value="GHMP Kinase, N-terminal domain"/>
    <property type="match status" value="1"/>
</dbReference>
<keyword evidence="10" id="KW-0378">Hydrolase</keyword>
<comment type="subcellular location">
    <subcellularLocation>
        <location evidence="1">Cytoplasm</location>
    </subcellularLocation>
    <subcellularLocation>
        <location evidence="2">Nucleus</location>
        <location evidence="2">Nucleolus</location>
    </subcellularLocation>
</comment>
<evidence type="ECO:0000256" key="3">
    <source>
        <dbReference type="ARBA" id="ARBA00006678"/>
    </source>
</evidence>
<dbReference type="InterPro" id="IPR020568">
    <property type="entry name" value="Ribosomal_Su5_D2-typ_SF"/>
</dbReference>
<dbReference type="GO" id="GO:0003723">
    <property type="term" value="F:RNA binding"/>
    <property type="evidence" value="ECO:0007669"/>
    <property type="project" value="TreeGrafter"/>
</dbReference>
<evidence type="ECO:0000313" key="11">
    <source>
        <dbReference type="Proteomes" id="UP000278143"/>
    </source>
</evidence>
<evidence type="ECO:0000256" key="4">
    <source>
        <dbReference type="ARBA" id="ARBA00022490"/>
    </source>
</evidence>
<dbReference type="InterPro" id="IPR050080">
    <property type="entry name" value="RNase_PH"/>
</dbReference>
<dbReference type="InterPro" id="IPR015847">
    <property type="entry name" value="ExoRNase_PH_dom2"/>
</dbReference>
<evidence type="ECO:0000256" key="5">
    <source>
        <dbReference type="ARBA" id="ARBA00022835"/>
    </source>
</evidence>
<dbReference type="Pfam" id="PF01138">
    <property type="entry name" value="RNase_PH"/>
    <property type="match status" value="1"/>
</dbReference>
<proteinExistence type="inferred from homology"/>
<dbReference type="SUPFAM" id="SSF55666">
    <property type="entry name" value="Ribonuclease PH domain 2-like"/>
    <property type="match status" value="1"/>
</dbReference>
<evidence type="ECO:0000313" key="10">
    <source>
        <dbReference type="EMBL" id="RKP23212.1"/>
    </source>
</evidence>
<gene>
    <name evidence="10" type="ORF">SYNPS1DRAFT_18971</name>
</gene>
<dbReference type="GO" id="GO:0071051">
    <property type="term" value="P:poly(A)-dependent snoRNA 3'-end processing"/>
    <property type="evidence" value="ECO:0007669"/>
    <property type="project" value="TreeGrafter"/>
</dbReference>
<dbReference type="PANTHER" id="PTHR11953">
    <property type="entry name" value="EXOSOME COMPLEX COMPONENT"/>
    <property type="match status" value="1"/>
</dbReference>
<evidence type="ECO:0000256" key="2">
    <source>
        <dbReference type="ARBA" id="ARBA00004604"/>
    </source>
</evidence>
<reference evidence="11" key="1">
    <citation type="journal article" date="2018" name="Nat. Microbiol.">
        <title>Leveraging single-cell genomics to expand the fungal tree of life.</title>
        <authorList>
            <person name="Ahrendt S.R."/>
            <person name="Quandt C.A."/>
            <person name="Ciobanu D."/>
            <person name="Clum A."/>
            <person name="Salamov A."/>
            <person name="Andreopoulos B."/>
            <person name="Cheng J.F."/>
            <person name="Woyke T."/>
            <person name="Pelin A."/>
            <person name="Henrissat B."/>
            <person name="Reynolds N.K."/>
            <person name="Benny G.L."/>
            <person name="Smith M.E."/>
            <person name="James T.Y."/>
            <person name="Grigoriev I.V."/>
        </authorList>
    </citation>
    <scope>NUCLEOTIDE SEQUENCE [LARGE SCALE GENOMIC DNA]</scope>
    <source>
        <strain evidence="11">Benny S71-1</strain>
    </source>
</reference>
<evidence type="ECO:0000256" key="7">
    <source>
        <dbReference type="ARBA" id="ARBA00077929"/>
    </source>
</evidence>
<protein>
    <recommendedName>
        <fullName evidence="7">Ribosomal RNA-processing protein 41</fullName>
    </recommendedName>
</protein>
<dbReference type="Proteomes" id="UP000278143">
    <property type="component" value="Unassembled WGS sequence"/>
</dbReference>
<dbReference type="Pfam" id="PF03725">
    <property type="entry name" value="RNase_PH_C"/>
    <property type="match status" value="1"/>
</dbReference>
<dbReference type="InterPro" id="IPR027408">
    <property type="entry name" value="PNPase/RNase_PH_dom_sf"/>
</dbReference>
<evidence type="ECO:0000259" key="9">
    <source>
        <dbReference type="Pfam" id="PF03725"/>
    </source>
</evidence>
<keyword evidence="10" id="KW-0269">Exonuclease</keyword>
<comment type="subunit">
    <text evidence="6">Component of the RNA exosome complex. Specifically part of the catalytically inactive RNA exosome core complex (Exo-9) which may associate with the catalytic subunits RRP6 and DIS3 in cytoplasmic- and nuclear-specific RNA exosome complex forms. Exo-9 is formed by a hexameric base ring of RNase PH domain-containing subunits and a cap ring consisting of CSL4, RRP4 and RRP40.</text>
</comment>
<dbReference type="GO" id="GO:0000177">
    <property type="term" value="C:cytoplasmic exosome (RNase complex)"/>
    <property type="evidence" value="ECO:0007669"/>
    <property type="project" value="TreeGrafter"/>
</dbReference>
<dbReference type="GO" id="GO:0016075">
    <property type="term" value="P:rRNA catabolic process"/>
    <property type="evidence" value="ECO:0007669"/>
    <property type="project" value="TreeGrafter"/>
</dbReference>
<feature type="domain" description="Exoribonuclease phosphorolytic" evidence="8">
    <location>
        <begin position="23"/>
        <end position="153"/>
    </location>
</feature>
<feature type="domain" description="Exoribonuclease phosphorolytic" evidence="9">
    <location>
        <begin position="156"/>
        <end position="221"/>
    </location>
</feature>
<dbReference type="CDD" id="cd11370">
    <property type="entry name" value="RNase_PH_RRP41"/>
    <property type="match status" value="1"/>
</dbReference>
<keyword evidence="4" id="KW-0963">Cytoplasm</keyword>
<evidence type="ECO:0000256" key="1">
    <source>
        <dbReference type="ARBA" id="ARBA00004496"/>
    </source>
</evidence>
<dbReference type="GO" id="GO:0005730">
    <property type="term" value="C:nucleolus"/>
    <property type="evidence" value="ECO:0007669"/>
    <property type="project" value="UniProtKB-SubCell"/>
</dbReference>
<dbReference type="GO" id="GO:0000176">
    <property type="term" value="C:nuclear exosome (RNase complex)"/>
    <property type="evidence" value="ECO:0007669"/>
    <property type="project" value="UniProtKB-ARBA"/>
</dbReference>
<name>A0A4P9YUX9_9FUNG</name>
<keyword evidence="5" id="KW-0271">Exosome</keyword>
<evidence type="ECO:0000256" key="6">
    <source>
        <dbReference type="ARBA" id="ARBA00063066"/>
    </source>
</evidence>
<keyword evidence="11" id="KW-1185">Reference proteome</keyword>
<dbReference type="OrthoDB" id="437922at2759"/>